<name>A0A2S5T2E8_9BURK</name>
<evidence type="ECO:0000313" key="6">
    <source>
        <dbReference type="Proteomes" id="UP000294772"/>
    </source>
</evidence>
<feature type="transmembrane region" description="Helical" evidence="1">
    <location>
        <begin position="41"/>
        <end position="63"/>
    </location>
</feature>
<keyword evidence="1" id="KW-1133">Transmembrane helix</keyword>
<keyword evidence="1" id="KW-0812">Transmembrane</keyword>
<dbReference type="GO" id="GO:0000270">
    <property type="term" value="P:peptidoglycan metabolic process"/>
    <property type="evidence" value="ECO:0007669"/>
    <property type="project" value="TreeGrafter"/>
</dbReference>
<dbReference type="AlphaFoldDB" id="A0A2S5T2E8"/>
<dbReference type="RefSeq" id="WP_104358107.1">
    <property type="nucleotide sequence ID" value="NZ_CALFFA010000022.1"/>
</dbReference>
<evidence type="ECO:0000313" key="3">
    <source>
        <dbReference type="EMBL" id="PPE69153.1"/>
    </source>
</evidence>
<feature type="domain" description="DUF218" evidence="2">
    <location>
        <begin position="84"/>
        <end position="245"/>
    </location>
</feature>
<dbReference type="Proteomes" id="UP000239406">
    <property type="component" value="Unassembled WGS sequence"/>
</dbReference>
<dbReference type="PANTHER" id="PTHR30336:SF4">
    <property type="entry name" value="ENVELOPE BIOGENESIS FACTOR ELYC"/>
    <property type="match status" value="1"/>
</dbReference>
<keyword evidence="1" id="KW-0472">Membrane</keyword>
<proteinExistence type="predicted"/>
<dbReference type="InterPro" id="IPR014729">
    <property type="entry name" value="Rossmann-like_a/b/a_fold"/>
</dbReference>
<accession>A0A2S5T2E8</accession>
<dbReference type="GO" id="GO:0043164">
    <property type="term" value="P:Gram-negative-bacterium-type cell wall biogenesis"/>
    <property type="evidence" value="ECO:0007669"/>
    <property type="project" value="TreeGrafter"/>
</dbReference>
<evidence type="ECO:0000259" key="2">
    <source>
        <dbReference type="Pfam" id="PF02698"/>
    </source>
</evidence>
<protein>
    <submittedName>
        <fullName evidence="4">Uncharacterized SAM-binding protein YcdF (DUF218 family)</fullName>
    </submittedName>
</protein>
<evidence type="ECO:0000256" key="1">
    <source>
        <dbReference type="SAM" id="Phobius"/>
    </source>
</evidence>
<dbReference type="InterPro" id="IPR051599">
    <property type="entry name" value="Cell_Envelope_Assoc"/>
</dbReference>
<sequence>MFFNAPIELPLPGVFHLVAGLVLLALYAWRTSAPALRRWRPWLAALALWAWVFSTPALGNLLVRQLEGPPDAPRPVVERHDGSLVIVLGSGQMWAPNGTRLVRLDEHGWERLHAGVALWRQTGGAMLFTGGPPGDDTGSIAALMGGIARELGVPAEAIGHSPRSRNTYEDLAQVQDEIRRHPGPVWLVTSALHMPRALAVARRLQLDVRPWPVDYRQIADPTWRAWLPHNGGPERFAAALHEIAGLWLYRLRGQAQ</sequence>
<evidence type="ECO:0000313" key="5">
    <source>
        <dbReference type="Proteomes" id="UP000239406"/>
    </source>
</evidence>
<dbReference type="CDD" id="cd06259">
    <property type="entry name" value="YdcF-like"/>
    <property type="match status" value="1"/>
</dbReference>
<gene>
    <name evidence="3" type="ORF">C1702_12810</name>
    <name evidence="4" type="ORF">EV676_101267</name>
</gene>
<dbReference type="Gene3D" id="3.40.50.620">
    <property type="entry name" value="HUPs"/>
    <property type="match status" value="1"/>
</dbReference>
<dbReference type="InterPro" id="IPR003848">
    <property type="entry name" value="DUF218"/>
</dbReference>
<comment type="caution">
    <text evidence="3">The sequence shown here is derived from an EMBL/GenBank/DDBJ whole genome shotgun (WGS) entry which is preliminary data.</text>
</comment>
<organism evidence="3 5">
    <name type="scientific">Caldimonas thermodepolymerans</name>
    <dbReference type="NCBI Taxonomy" id="215580"/>
    <lineage>
        <taxon>Bacteria</taxon>
        <taxon>Pseudomonadati</taxon>
        <taxon>Pseudomonadota</taxon>
        <taxon>Betaproteobacteria</taxon>
        <taxon>Burkholderiales</taxon>
        <taxon>Sphaerotilaceae</taxon>
        <taxon>Caldimonas</taxon>
    </lineage>
</organism>
<dbReference type="EMBL" id="PSNY01000014">
    <property type="protein sequence ID" value="PPE69153.1"/>
    <property type="molecule type" value="Genomic_DNA"/>
</dbReference>
<keyword evidence="5" id="KW-1185">Reference proteome</keyword>
<dbReference type="Proteomes" id="UP000294772">
    <property type="component" value="Unassembled WGS sequence"/>
</dbReference>
<reference evidence="4 6" key="2">
    <citation type="submission" date="2019-03" db="EMBL/GenBank/DDBJ databases">
        <title>Genomic Encyclopedia of Type Strains, Phase IV (KMG-IV): sequencing the most valuable type-strain genomes for metagenomic binning, comparative biology and taxonomic classification.</title>
        <authorList>
            <person name="Goeker M."/>
        </authorList>
    </citation>
    <scope>NUCLEOTIDE SEQUENCE [LARGE SCALE GENOMIC DNA]</scope>
    <source>
        <strain evidence="4 6">DSM 15264</strain>
    </source>
</reference>
<dbReference type="EMBL" id="SLXF01000001">
    <property type="protein sequence ID" value="TCP09691.1"/>
    <property type="molecule type" value="Genomic_DNA"/>
</dbReference>
<dbReference type="Pfam" id="PF02698">
    <property type="entry name" value="DUF218"/>
    <property type="match status" value="1"/>
</dbReference>
<dbReference type="OrthoDB" id="9809813at2"/>
<feature type="transmembrane region" description="Helical" evidence="1">
    <location>
        <begin position="12"/>
        <end position="29"/>
    </location>
</feature>
<dbReference type="GO" id="GO:0005886">
    <property type="term" value="C:plasma membrane"/>
    <property type="evidence" value="ECO:0007669"/>
    <property type="project" value="TreeGrafter"/>
</dbReference>
<evidence type="ECO:0000313" key="4">
    <source>
        <dbReference type="EMBL" id="TCP09691.1"/>
    </source>
</evidence>
<reference evidence="3 5" key="1">
    <citation type="submission" date="2018-02" db="EMBL/GenBank/DDBJ databases">
        <title>Reclassifiation of [Polyangium] brachysporum DSM 7029 as Guopingzhaonella breviflexa gen. nov., sp. nov., a member of the family Comamonadaceae.</title>
        <authorList>
            <person name="Tang B."/>
        </authorList>
    </citation>
    <scope>NUCLEOTIDE SEQUENCE [LARGE SCALE GENOMIC DNA]</scope>
    <source>
        <strain evidence="3 5">DSM 15344</strain>
    </source>
</reference>
<dbReference type="PANTHER" id="PTHR30336">
    <property type="entry name" value="INNER MEMBRANE PROTEIN, PROBABLE PERMEASE"/>
    <property type="match status" value="1"/>
</dbReference>